<evidence type="ECO:0000256" key="1">
    <source>
        <dbReference type="ARBA" id="ARBA00022679"/>
    </source>
</evidence>
<keyword evidence="6" id="KW-1185">Reference proteome</keyword>
<dbReference type="Pfam" id="PF13302">
    <property type="entry name" value="Acetyltransf_3"/>
    <property type="match status" value="1"/>
</dbReference>
<dbReference type="GO" id="GO:0005737">
    <property type="term" value="C:cytoplasm"/>
    <property type="evidence" value="ECO:0007669"/>
    <property type="project" value="TreeGrafter"/>
</dbReference>
<evidence type="ECO:0000259" key="4">
    <source>
        <dbReference type="PROSITE" id="PS51186"/>
    </source>
</evidence>
<protein>
    <submittedName>
        <fullName evidence="5">[SSU ribosomal protein S5P]-alanine acetyltransferase</fullName>
    </submittedName>
</protein>
<dbReference type="PROSITE" id="PS51186">
    <property type="entry name" value="GNAT"/>
    <property type="match status" value="1"/>
</dbReference>
<dbReference type="EMBL" id="SMGD01000004">
    <property type="protein sequence ID" value="TCK62731.1"/>
    <property type="molecule type" value="Genomic_DNA"/>
</dbReference>
<keyword evidence="5" id="KW-0687">Ribonucleoprotein</keyword>
<name>A0A4V2PSI6_9GAMM</name>
<keyword evidence="1 5" id="KW-0808">Transferase</keyword>
<dbReference type="GO" id="GO:0005840">
    <property type="term" value="C:ribosome"/>
    <property type="evidence" value="ECO:0007669"/>
    <property type="project" value="UniProtKB-KW"/>
</dbReference>
<dbReference type="Proteomes" id="UP000295565">
    <property type="component" value="Unassembled WGS sequence"/>
</dbReference>
<dbReference type="RefSeq" id="WP_131911270.1">
    <property type="nucleotide sequence ID" value="NZ_OU594967.1"/>
</dbReference>
<dbReference type="AlphaFoldDB" id="A0A4V2PSI6"/>
<dbReference type="Gene3D" id="3.40.630.30">
    <property type="match status" value="1"/>
</dbReference>
<dbReference type="InterPro" id="IPR051531">
    <property type="entry name" value="N-acetyltransferase"/>
</dbReference>
<dbReference type="InterPro" id="IPR000182">
    <property type="entry name" value="GNAT_dom"/>
</dbReference>
<evidence type="ECO:0000256" key="3">
    <source>
        <dbReference type="ARBA" id="ARBA00038502"/>
    </source>
</evidence>
<dbReference type="OrthoDB" id="9801669at2"/>
<dbReference type="InterPro" id="IPR016181">
    <property type="entry name" value="Acyl_CoA_acyltransferase"/>
</dbReference>
<accession>A0A4V2PSI6</accession>
<keyword evidence="5" id="KW-0689">Ribosomal protein</keyword>
<dbReference type="GO" id="GO:0008999">
    <property type="term" value="F:protein-N-terminal-alanine acetyltransferase activity"/>
    <property type="evidence" value="ECO:0007669"/>
    <property type="project" value="TreeGrafter"/>
</dbReference>
<dbReference type="PANTHER" id="PTHR43792:SF8">
    <property type="entry name" value="[RIBOSOMAL PROTEIN US5]-ALANINE N-ACETYLTRANSFERASE"/>
    <property type="match status" value="1"/>
</dbReference>
<comment type="similarity">
    <text evidence="3">Belongs to the acetyltransferase family. RimJ subfamily.</text>
</comment>
<feature type="domain" description="N-acetyltransferase" evidence="4">
    <location>
        <begin position="15"/>
        <end position="173"/>
    </location>
</feature>
<dbReference type="PANTHER" id="PTHR43792">
    <property type="entry name" value="GNAT FAMILY, PUTATIVE (AFU_ORTHOLOGUE AFUA_3G00765)-RELATED-RELATED"/>
    <property type="match status" value="1"/>
</dbReference>
<gene>
    <name evidence="5" type="ORF">EV690_0397</name>
</gene>
<organism evidence="5 6">
    <name type="scientific">Celerinatantimonas diazotrophica</name>
    <dbReference type="NCBI Taxonomy" id="412034"/>
    <lineage>
        <taxon>Bacteria</taxon>
        <taxon>Pseudomonadati</taxon>
        <taxon>Pseudomonadota</taxon>
        <taxon>Gammaproteobacteria</taxon>
        <taxon>Celerinatantimonadaceae</taxon>
        <taxon>Celerinatantimonas</taxon>
    </lineage>
</organism>
<evidence type="ECO:0000313" key="6">
    <source>
        <dbReference type="Proteomes" id="UP000295565"/>
    </source>
</evidence>
<sequence>MLNIPRLVSERAITTILRSEQSPLLANFYARNQTFFKPWFPSRPNYYFSADYWRERLDQIYKAFLNDEAIYFCALSLDEKEVLAVANFTAIQEGAFKGCQLHFALDEANQGQGLMQEVLSHSLNFVFCELDLHRVCCCYPPRNKRAHNLLKHLGFEQEGFARSYLKLNGHWQDHNLASLINPLHDNHFL</sequence>
<reference evidence="5 6" key="1">
    <citation type="submission" date="2019-03" db="EMBL/GenBank/DDBJ databases">
        <title>Genomic Encyclopedia of Type Strains, Phase IV (KMG-IV): sequencing the most valuable type-strain genomes for metagenomic binning, comparative biology and taxonomic classification.</title>
        <authorList>
            <person name="Goeker M."/>
        </authorList>
    </citation>
    <scope>NUCLEOTIDE SEQUENCE [LARGE SCALE GENOMIC DNA]</scope>
    <source>
        <strain evidence="5 6">DSM 18577</strain>
    </source>
</reference>
<evidence type="ECO:0000313" key="5">
    <source>
        <dbReference type="EMBL" id="TCK62731.1"/>
    </source>
</evidence>
<dbReference type="SUPFAM" id="SSF55729">
    <property type="entry name" value="Acyl-CoA N-acyltransferases (Nat)"/>
    <property type="match status" value="1"/>
</dbReference>
<keyword evidence="2" id="KW-0012">Acyltransferase</keyword>
<evidence type="ECO:0000256" key="2">
    <source>
        <dbReference type="ARBA" id="ARBA00023315"/>
    </source>
</evidence>
<comment type="caution">
    <text evidence="5">The sequence shown here is derived from an EMBL/GenBank/DDBJ whole genome shotgun (WGS) entry which is preliminary data.</text>
</comment>
<proteinExistence type="inferred from homology"/>